<evidence type="ECO:0000256" key="1">
    <source>
        <dbReference type="SAM" id="MobiDB-lite"/>
    </source>
</evidence>
<organism evidence="4 5">
    <name type="scientific">Celeribacter neptunius</name>
    <dbReference type="NCBI Taxonomy" id="588602"/>
    <lineage>
        <taxon>Bacteria</taxon>
        <taxon>Pseudomonadati</taxon>
        <taxon>Pseudomonadota</taxon>
        <taxon>Alphaproteobacteria</taxon>
        <taxon>Rhodobacterales</taxon>
        <taxon>Roseobacteraceae</taxon>
        <taxon>Celeribacter</taxon>
    </lineage>
</organism>
<protein>
    <submittedName>
        <fullName evidence="4">Peptidase propeptide and YPEB domain-containing protein</fullName>
    </submittedName>
</protein>
<feature type="domain" description="PepSY" evidence="3">
    <location>
        <begin position="48"/>
        <end position="106"/>
    </location>
</feature>
<dbReference type="OrthoDB" id="7856745at2"/>
<feature type="chain" id="PRO_5011589603" evidence="2">
    <location>
        <begin position="32"/>
        <end position="129"/>
    </location>
</feature>
<reference evidence="5" key="1">
    <citation type="submission" date="2016-10" db="EMBL/GenBank/DDBJ databases">
        <authorList>
            <person name="Varghese N."/>
            <person name="Submissions S."/>
        </authorList>
    </citation>
    <scope>NUCLEOTIDE SEQUENCE [LARGE SCALE GENOMIC DNA]</scope>
    <source>
        <strain evidence="5">DSM 26471</strain>
    </source>
</reference>
<dbReference type="EMBL" id="FORH01000003">
    <property type="protein sequence ID" value="SFJ39522.1"/>
    <property type="molecule type" value="Genomic_DNA"/>
</dbReference>
<keyword evidence="5" id="KW-1185">Reference proteome</keyword>
<dbReference type="InterPro" id="IPR025711">
    <property type="entry name" value="PepSY"/>
</dbReference>
<keyword evidence="2" id="KW-0732">Signal</keyword>
<proteinExistence type="predicted"/>
<dbReference type="Gene3D" id="3.10.450.40">
    <property type="match status" value="1"/>
</dbReference>
<dbReference type="AlphaFoldDB" id="A0A1I3R173"/>
<evidence type="ECO:0000256" key="2">
    <source>
        <dbReference type="SAM" id="SignalP"/>
    </source>
</evidence>
<name>A0A1I3R173_9RHOB</name>
<dbReference type="Pfam" id="PF03413">
    <property type="entry name" value="PepSY"/>
    <property type="match status" value="1"/>
</dbReference>
<feature type="signal peptide" evidence="2">
    <location>
        <begin position="1"/>
        <end position="31"/>
    </location>
</feature>
<sequence>MVQKGVMIRSLPSCFASCLISAFCLATPAFADEDHDFAREAFARGDIISLARILPELEAQFDARLIDAEIEREHGAILYEITLISDSGRLIEVEVDAETGDILSEEDSDDDGRKKHRSERYTDDHEDDD</sequence>
<feature type="region of interest" description="Disordered" evidence="1">
    <location>
        <begin position="101"/>
        <end position="129"/>
    </location>
</feature>
<evidence type="ECO:0000313" key="4">
    <source>
        <dbReference type="EMBL" id="SFJ39522.1"/>
    </source>
</evidence>
<evidence type="ECO:0000313" key="5">
    <source>
        <dbReference type="Proteomes" id="UP000199630"/>
    </source>
</evidence>
<evidence type="ECO:0000259" key="3">
    <source>
        <dbReference type="Pfam" id="PF03413"/>
    </source>
</evidence>
<feature type="compositionally biased region" description="Acidic residues" evidence="1">
    <location>
        <begin position="101"/>
        <end position="110"/>
    </location>
</feature>
<dbReference type="STRING" id="588602.SAMN04487991_2028"/>
<dbReference type="Proteomes" id="UP000199630">
    <property type="component" value="Unassembled WGS sequence"/>
</dbReference>
<accession>A0A1I3R173</accession>
<gene>
    <name evidence="4" type="ORF">SAMN04487991_2028</name>
</gene>